<dbReference type="RefSeq" id="WP_387963140.1">
    <property type="nucleotide sequence ID" value="NZ_JBHSGP010000014.1"/>
</dbReference>
<keyword evidence="5" id="KW-0067">ATP-binding</keyword>
<dbReference type="InterPro" id="IPR005467">
    <property type="entry name" value="His_kinase_dom"/>
</dbReference>
<dbReference type="CDD" id="cd00082">
    <property type="entry name" value="HisKA"/>
    <property type="match status" value="1"/>
</dbReference>
<dbReference type="EMBL" id="JBHSGP010000014">
    <property type="protein sequence ID" value="MFC4722543.1"/>
    <property type="molecule type" value="Genomic_DNA"/>
</dbReference>
<dbReference type="PANTHER" id="PTHR43102">
    <property type="entry name" value="SLR1143 PROTEIN"/>
    <property type="match status" value="1"/>
</dbReference>
<dbReference type="Pfam" id="PF01590">
    <property type="entry name" value="GAF"/>
    <property type="match status" value="1"/>
</dbReference>
<dbReference type="InterPro" id="IPR036097">
    <property type="entry name" value="HisK_dim/P_sf"/>
</dbReference>
<dbReference type="PRINTS" id="PR00344">
    <property type="entry name" value="BCTRLSENSOR"/>
</dbReference>
<keyword evidence="5" id="KW-0547">Nucleotide-binding</keyword>
<evidence type="ECO:0000313" key="5">
    <source>
        <dbReference type="EMBL" id="MFC4722543.1"/>
    </source>
</evidence>
<sequence>MKKPEIPSNESKRLKALSNYNILDTLPEEEYDAITKIAAEICNTPIALISLIDPSRQWFKSHHGLDATETPREVAFCAHAINNPDELLIVPDATKDIRFHDNPLTTDEPHVIFYAGAPLKTSDGFALGTLCVIDTKPRKKLSKRKRKSLEVFAKHVVALLELRKSNIKLKQSNKAYKRVNNQLKHFNYRLTHDLKTPIHAISSLVGLIEDGHSNLVKGTEVENYLNLIFTRTEHMETLVNGILDFVILTNEKIELVKFKPIDVIHKIIDYEELEPALNLNLKHCDQEVSHSKLAFKLIFQNLLVNSVKFKNKSKSTVWISLVDEQDHFHITYEDDGPGIEKQYWEKIFVMFETLNDYNSLNTGIGLATVKSIVDRIGGSISISHRSENKSGVLFQLRLPKIIAGNIN</sequence>
<keyword evidence="6" id="KW-1185">Reference proteome</keyword>
<evidence type="ECO:0000256" key="3">
    <source>
        <dbReference type="ARBA" id="ARBA00022553"/>
    </source>
</evidence>
<dbReference type="PANTHER" id="PTHR43102:SF2">
    <property type="entry name" value="GAF DOMAIN-CONTAINING PROTEIN"/>
    <property type="match status" value="1"/>
</dbReference>
<dbReference type="Pfam" id="PF02518">
    <property type="entry name" value="HATPase_c"/>
    <property type="match status" value="1"/>
</dbReference>
<protein>
    <recommendedName>
        <fullName evidence="2">histidine kinase</fullName>
        <ecNumber evidence="2">2.7.13.3</ecNumber>
    </recommendedName>
</protein>
<keyword evidence="3" id="KW-0597">Phosphoprotein</keyword>
<dbReference type="SUPFAM" id="SSF47384">
    <property type="entry name" value="Homodimeric domain of signal transducing histidine kinase"/>
    <property type="match status" value="1"/>
</dbReference>
<dbReference type="InterPro" id="IPR003661">
    <property type="entry name" value="HisK_dim/P_dom"/>
</dbReference>
<proteinExistence type="predicted"/>
<gene>
    <name evidence="5" type="ORF">ACFO5O_09435</name>
</gene>
<dbReference type="InterPro" id="IPR003594">
    <property type="entry name" value="HATPase_dom"/>
</dbReference>
<dbReference type="SMART" id="SM00387">
    <property type="entry name" value="HATPase_c"/>
    <property type="match status" value="1"/>
</dbReference>
<dbReference type="InterPro" id="IPR004358">
    <property type="entry name" value="Sig_transdc_His_kin-like_C"/>
</dbReference>
<reference evidence="6" key="1">
    <citation type="journal article" date="2019" name="Int. J. Syst. Evol. Microbiol.">
        <title>The Global Catalogue of Microorganisms (GCM) 10K type strain sequencing project: providing services to taxonomists for standard genome sequencing and annotation.</title>
        <authorList>
            <consortium name="The Broad Institute Genomics Platform"/>
            <consortium name="The Broad Institute Genome Sequencing Center for Infectious Disease"/>
            <person name="Wu L."/>
            <person name="Ma J."/>
        </authorList>
    </citation>
    <scope>NUCLEOTIDE SEQUENCE [LARGE SCALE GENOMIC DNA]</scope>
    <source>
        <strain evidence="6">CCUG 63682</strain>
    </source>
</reference>
<dbReference type="GO" id="GO:0005524">
    <property type="term" value="F:ATP binding"/>
    <property type="evidence" value="ECO:0007669"/>
    <property type="project" value="UniProtKB-KW"/>
</dbReference>
<evidence type="ECO:0000256" key="2">
    <source>
        <dbReference type="ARBA" id="ARBA00012438"/>
    </source>
</evidence>
<organism evidence="5 6">
    <name type="scientific">Geojedonia litorea</name>
    <dbReference type="NCBI Taxonomy" id="1268269"/>
    <lineage>
        <taxon>Bacteria</taxon>
        <taxon>Pseudomonadati</taxon>
        <taxon>Bacteroidota</taxon>
        <taxon>Flavobacteriia</taxon>
        <taxon>Flavobacteriales</taxon>
        <taxon>Flavobacteriaceae</taxon>
        <taxon>Geojedonia</taxon>
    </lineage>
</organism>
<name>A0ABV9N6C6_9FLAO</name>
<evidence type="ECO:0000259" key="4">
    <source>
        <dbReference type="PROSITE" id="PS50109"/>
    </source>
</evidence>
<dbReference type="Gene3D" id="3.30.565.10">
    <property type="entry name" value="Histidine kinase-like ATPase, C-terminal domain"/>
    <property type="match status" value="1"/>
</dbReference>
<dbReference type="Pfam" id="PF00512">
    <property type="entry name" value="HisKA"/>
    <property type="match status" value="1"/>
</dbReference>
<dbReference type="InterPro" id="IPR029016">
    <property type="entry name" value="GAF-like_dom_sf"/>
</dbReference>
<feature type="domain" description="Histidine kinase" evidence="4">
    <location>
        <begin position="189"/>
        <end position="402"/>
    </location>
</feature>
<evidence type="ECO:0000256" key="1">
    <source>
        <dbReference type="ARBA" id="ARBA00000085"/>
    </source>
</evidence>
<dbReference type="Gene3D" id="3.30.450.40">
    <property type="match status" value="1"/>
</dbReference>
<dbReference type="EC" id="2.7.13.3" evidence="2"/>
<dbReference type="SUPFAM" id="SSF55781">
    <property type="entry name" value="GAF domain-like"/>
    <property type="match status" value="1"/>
</dbReference>
<dbReference type="SMART" id="SM00388">
    <property type="entry name" value="HisKA"/>
    <property type="match status" value="1"/>
</dbReference>
<comment type="caution">
    <text evidence="5">The sequence shown here is derived from an EMBL/GenBank/DDBJ whole genome shotgun (WGS) entry which is preliminary data.</text>
</comment>
<evidence type="ECO:0000313" key="6">
    <source>
        <dbReference type="Proteomes" id="UP001595953"/>
    </source>
</evidence>
<comment type="catalytic activity">
    <reaction evidence="1">
        <text>ATP + protein L-histidine = ADP + protein N-phospho-L-histidine.</text>
        <dbReference type="EC" id="2.7.13.3"/>
    </reaction>
</comment>
<accession>A0ABV9N6C6</accession>
<dbReference type="Gene3D" id="1.10.287.130">
    <property type="match status" value="1"/>
</dbReference>
<dbReference type="Proteomes" id="UP001595953">
    <property type="component" value="Unassembled WGS sequence"/>
</dbReference>
<dbReference type="SMART" id="SM00065">
    <property type="entry name" value="GAF"/>
    <property type="match status" value="1"/>
</dbReference>
<dbReference type="InterPro" id="IPR003018">
    <property type="entry name" value="GAF"/>
</dbReference>
<dbReference type="InterPro" id="IPR036890">
    <property type="entry name" value="HATPase_C_sf"/>
</dbReference>
<dbReference type="PROSITE" id="PS50109">
    <property type="entry name" value="HIS_KIN"/>
    <property type="match status" value="1"/>
</dbReference>
<dbReference type="SUPFAM" id="SSF55874">
    <property type="entry name" value="ATPase domain of HSP90 chaperone/DNA topoisomerase II/histidine kinase"/>
    <property type="match status" value="1"/>
</dbReference>